<keyword evidence="1 3" id="KW-0963">Cytoplasm</keyword>
<dbReference type="Proteomes" id="UP000177091">
    <property type="component" value="Unassembled WGS sequence"/>
</dbReference>
<dbReference type="GO" id="GO:0005829">
    <property type="term" value="C:cytosol"/>
    <property type="evidence" value="ECO:0007669"/>
    <property type="project" value="TreeGrafter"/>
</dbReference>
<dbReference type="Pfam" id="PF01668">
    <property type="entry name" value="SmpB"/>
    <property type="match status" value="1"/>
</dbReference>
<comment type="caution">
    <text evidence="4">The sequence shown here is derived from an EMBL/GenBank/DDBJ whole genome shotgun (WGS) entry which is preliminary data.</text>
</comment>
<dbReference type="GO" id="GO:0070929">
    <property type="term" value="P:trans-translation"/>
    <property type="evidence" value="ECO:0007669"/>
    <property type="project" value="UniProtKB-UniRule"/>
</dbReference>
<organism evidence="4 5">
    <name type="scientific">Candidatus Woesebacteria bacterium GWA1_42_12</name>
    <dbReference type="NCBI Taxonomy" id="1802472"/>
    <lineage>
        <taxon>Bacteria</taxon>
        <taxon>Candidatus Woeseibacteriota</taxon>
    </lineage>
</organism>
<dbReference type="SUPFAM" id="SSF74982">
    <property type="entry name" value="Small protein B (SmpB)"/>
    <property type="match status" value="1"/>
</dbReference>
<dbReference type="PANTHER" id="PTHR30308:SF2">
    <property type="entry name" value="SSRA-BINDING PROTEIN"/>
    <property type="match status" value="1"/>
</dbReference>
<dbReference type="EMBL" id="MGFK01000038">
    <property type="protein sequence ID" value="OGM03417.1"/>
    <property type="molecule type" value="Genomic_DNA"/>
</dbReference>
<proteinExistence type="inferred from homology"/>
<accession>A0A1F7WLK1</accession>
<evidence type="ECO:0000256" key="3">
    <source>
        <dbReference type="HAMAP-Rule" id="MF_00023"/>
    </source>
</evidence>
<comment type="subcellular location">
    <subcellularLocation>
        <location evidence="3">Cytoplasm</location>
    </subcellularLocation>
    <text evidence="3">The tmRNA-SmpB complex associates with stalled 70S ribosomes.</text>
</comment>
<comment type="function">
    <text evidence="3">Required for rescue of stalled ribosomes mediated by trans-translation. Binds to transfer-messenger RNA (tmRNA), required for stable association of tmRNA with ribosomes. tmRNA and SmpB together mimic tRNA shape, replacing the anticodon stem-loop with SmpB. tmRNA is encoded by the ssrA gene; the 2 termini fold to resemble tRNA(Ala) and it encodes a 'tag peptide', a short internal open reading frame. During trans-translation Ala-aminoacylated tmRNA acts like a tRNA, entering the A-site of stalled ribosomes, displacing the stalled mRNA. The ribosome then switches to translate the ORF on the tmRNA; the nascent peptide is terminated with the 'tag peptide' encoded by the tmRNA and targeted for degradation. The ribosome is freed to recommence translation, which seems to be the essential function of trans-translation.</text>
</comment>
<comment type="similarity">
    <text evidence="3">Belongs to the SmpB family.</text>
</comment>
<reference evidence="4 5" key="1">
    <citation type="journal article" date="2016" name="Nat. Commun.">
        <title>Thousands of microbial genomes shed light on interconnected biogeochemical processes in an aquifer system.</title>
        <authorList>
            <person name="Anantharaman K."/>
            <person name="Brown C.T."/>
            <person name="Hug L.A."/>
            <person name="Sharon I."/>
            <person name="Castelle C.J."/>
            <person name="Probst A.J."/>
            <person name="Thomas B.C."/>
            <person name="Singh A."/>
            <person name="Wilkins M.J."/>
            <person name="Karaoz U."/>
            <person name="Brodie E.L."/>
            <person name="Williams K.H."/>
            <person name="Hubbard S.S."/>
            <person name="Banfield J.F."/>
        </authorList>
    </citation>
    <scope>NUCLEOTIDE SEQUENCE [LARGE SCALE GENOMIC DNA]</scope>
</reference>
<dbReference type="GO" id="GO:0070930">
    <property type="term" value="P:trans-translation-dependent protein tagging"/>
    <property type="evidence" value="ECO:0007669"/>
    <property type="project" value="TreeGrafter"/>
</dbReference>
<evidence type="ECO:0000256" key="1">
    <source>
        <dbReference type="ARBA" id="ARBA00022490"/>
    </source>
</evidence>
<dbReference type="HAMAP" id="MF_00023">
    <property type="entry name" value="SmpB"/>
    <property type="match status" value="1"/>
</dbReference>
<evidence type="ECO:0000313" key="5">
    <source>
        <dbReference type="Proteomes" id="UP000177091"/>
    </source>
</evidence>
<dbReference type="Gene3D" id="2.40.280.10">
    <property type="match status" value="1"/>
</dbReference>
<gene>
    <name evidence="3" type="primary">smpB</name>
    <name evidence="4" type="ORF">A2112_01725</name>
</gene>
<sequence>MKIANKRANYEYKLEGDRVEAGISLSGGEAKAIRTGHADINQSVARIVNDEAFLINANIPVIGAQNYSSTRSRKLLLHKKEILSLTTKMKQFKLTLVPINLYNKGRLIKVTLALAKPKRKFEKKEAIKRKDIERELEKEFKLR</sequence>
<dbReference type="InterPro" id="IPR000037">
    <property type="entry name" value="SsrA-bd_prot"/>
</dbReference>
<evidence type="ECO:0000256" key="2">
    <source>
        <dbReference type="ARBA" id="ARBA00022884"/>
    </source>
</evidence>
<evidence type="ECO:0000313" key="4">
    <source>
        <dbReference type="EMBL" id="OGM03417.1"/>
    </source>
</evidence>
<protein>
    <recommendedName>
        <fullName evidence="3">SsrA-binding protein</fullName>
    </recommendedName>
    <alternativeName>
        <fullName evidence="3">Small protein B</fullName>
    </alternativeName>
</protein>
<name>A0A1F7WLK1_9BACT</name>
<keyword evidence="2 3" id="KW-0694">RNA-binding</keyword>
<dbReference type="InterPro" id="IPR023620">
    <property type="entry name" value="SmpB"/>
</dbReference>
<dbReference type="AlphaFoldDB" id="A0A1F7WLK1"/>
<dbReference type="PANTHER" id="PTHR30308">
    <property type="entry name" value="TMRNA-BINDING COMPONENT OF TRANS-TRANSLATION TAGGING COMPLEX"/>
    <property type="match status" value="1"/>
</dbReference>
<dbReference type="CDD" id="cd09294">
    <property type="entry name" value="SmpB"/>
    <property type="match status" value="1"/>
</dbReference>
<dbReference type="NCBIfam" id="NF003843">
    <property type="entry name" value="PRK05422.1"/>
    <property type="match status" value="1"/>
</dbReference>
<dbReference type="NCBIfam" id="TIGR00086">
    <property type="entry name" value="smpB"/>
    <property type="match status" value="1"/>
</dbReference>
<dbReference type="GO" id="GO:0003723">
    <property type="term" value="F:RNA binding"/>
    <property type="evidence" value="ECO:0007669"/>
    <property type="project" value="UniProtKB-UniRule"/>
</dbReference>